<sequence length="397" mass="42258">MKHHADVLIIGGGLVGCATAFHLARAGQSVLLVEAGDVNAVASGQNAGSLHFQMERRFLEQGEALMEQASHVISLNRQAIHDWRGLEDLLSGPLGVTMRGGLMVAETPEQVALLERKARLEESAGMATKMIDRAEAHDIAPYLGPLVTAALWAPDEGHADPKKVTPAFAGAAEEAGATILSQSPVLALEKRNRGFEAKLGGLHLDQPVTSNKIVIAAGAWIAQIAAMLNLHMPIFPLGLSMNVTERCGPLIPHLVQHVGRRLSMKQAAAGNILVGGGWPSKLAWRPDCGFDLSKRPEPKRESVVGNLKAAIAVVPQVASLNLIRTWTGTVAVSSDQLPIVGEVPRMPGVYVAGGGSAFTLGPTFARLLAGEILSGRRTEEFQYFSPARYEHLNSFMG</sequence>
<keyword evidence="1 3" id="KW-0560">Oxidoreductase</keyword>
<dbReference type="Pfam" id="PF01266">
    <property type="entry name" value="DAO"/>
    <property type="match status" value="1"/>
</dbReference>
<dbReference type="Gene3D" id="3.30.9.10">
    <property type="entry name" value="D-Amino Acid Oxidase, subunit A, domain 2"/>
    <property type="match status" value="1"/>
</dbReference>
<dbReference type="Gene3D" id="3.50.50.60">
    <property type="entry name" value="FAD/NAD(P)-binding domain"/>
    <property type="match status" value="1"/>
</dbReference>
<proteinExistence type="predicted"/>
<geneLocation type="plasmid" evidence="3">
    <name>unnamed4</name>
</geneLocation>
<dbReference type="PANTHER" id="PTHR13847">
    <property type="entry name" value="SARCOSINE DEHYDROGENASE-RELATED"/>
    <property type="match status" value="1"/>
</dbReference>
<dbReference type="GO" id="GO:0005737">
    <property type="term" value="C:cytoplasm"/>
    <property type="evidence" value="ECO:0007669"/>
    <property type="project" value="TreeGrafter"/>
</dbReference>
<keyword evidence="3" id="KW-0614">Plasmid</keyword>
<evidence type="ECO:0000256" key="1">
    <source>
        <dbReference type="ARBA" id="ARBA00023002"/>
    </source>
</evidence>
<gene>
    <name evidence="3" type="ORF">ABM479_34525</name>
</gene>
<dbReference type="RefSeq" id="WP_349963252.1">
    <property type="nucleotide sequence ID" value="NZ_CP157964.1"/>
</dbReference>
<dbReference type="EMBL" id="CP157964">
    <property type="protein sequence ID" value="XBT97994.1"/>
    <property type="molecule type" value="Genomic_DNA"/>
</dbReference>
<evidence type="ECO:0000259" key="2">
    <source>
        <dbReference type="Pfam" id="PF01266"/>
    </source>
</evidence>
<dbReference type="GO" id="GO:0016491">
    <property type="term" value="F:oxidoreductase activity"/>
    <property type="evidence" value="ECO:0007669"/>
    <property type="project" value="UniProtKB-KW"/>
</dbReference>
<name>A0AAU7S6K1_9HYPH</name>
<dbReference type="SUPFAM" id="SSF51905">
    <property type="entry name" value="FAD/NAD(P)-binding domain"/>
    <property type="match status" value="1"/>
</dbReference>
<reference evidence="3" key="1">
    <citation type="submission" date="2024-06" db="EMBL/GenBank/DDBJ databases">
        <authorList>
            <person name="Li T."/>
            <person name="Gao R."/>
        </authorList>
    </citation>
    <scope>NUCLEOTIDE SEQUENCE</scope>
    <source>
        <strain evidence="3">ZPR3</strain>
        <plasmid evidence="3">unnamed4</plasmid>
    </source>
</reference>
<dbReference type="InterPro" id="IPR006076">
    <property type="entry name" value="FAD-dep_OxRdtase"/>
</dbReference>
<dbReference type="EC" id="1.-.-.-" evidence="3"/>
<dbReference type="PROSITE" id="PS51257">
    <property type="entry name" value="PROKAR_LIPOPROTEIN"/>
    <property type="match status" value="1"/>
</dbReference>
<accession>A0AAU7S6K1</accession>
<feature type="domain" description="FAD dependent oxidoreductase" evidence="2">
    <location>
        <begin position="6"/>
        <end position="369"/>
    </location>
</feature>
<dbReference type="AlphaFoldDB" id="A0AAU7S6K1"/>
<protein>
    <submittedName>
        <fullName evidence="3">FAD-binding oxidoreductase</fullName>
        <ecNumber evidence="3">1.-.-.-</ecNumber>
    </submittedName>
</protein>
<evidence type="ECO:0000313" key="3">
    <source>
        <dbReference type="EMBL" id="XBT97994.1"/>
    </source>
</evidence>
<dbReference type="InterPro" id="IPR036188">
    <property type="entry name" value="FAD/NAD-bd_sf"/>
</dbReference>
<organism evidence="3">
    <name type="scientific">Rhizobium sp. ZPR3</name>
    <dbReference type="NCBI Taxonomy" id="3158967"/>
    <lineage>
        <taxon>Bacteria</taxon>
        <taxon>Pseudomonadati</taxon>
        <taxon>Pseudomonadota</taxon>
        <taxon>Alphaproteobacteria</taxon>
        <taxon>Hyphomicrobiales</taxon>
        <taxon>Rhizobiaceae</taxon>
        <taxon>Rhizobium/Agrobacterium group</taxon>
        <taxon>Rhizobium</taxon>
    </lineage>
</organism>